<comment type="caution">
    <text evidence="1">The sequence shown here is derived from an EMBL/GenBank/DDBJ whole genome shotgun (WGS) entry which is preliminary data.</text>
</comment>
<accession>A0A2P5DVI9</accession>
<proteinExistence type="predicted"/>
<keyword evidence="2" id="KW-1185">Reference proteome</keyword>
<gene>
    <name evidence="1" type="ORF">PanWU01x14_029100</name>
</gene>
<evidence type="ECO:0000313" key="2">
    <source>
        <dbReference type="Proteomes" id="UP000237105"/>
    </source>
</evidence>
<dbReference type="Proteomes" id="UP000237105">
    <property type="component" value="Unassembled WGS sequence"/>
</dbReference>
<dbReference type="EMBL" id="JXTB01000014">
    <property type="protein sequence ID" value="PON77291.1"/>
    <property type="molecule type" value="Genomic_DNA"/>
</dbReference>
<dbReference type="OrthoDB" id="10437686at2759"/>
<evidence type="ECO:0000313" key="1">
    <source>
        <dbReference type="EMBL" id="PON77291.1"/>
    </source>
</evidence>
<name>A0A2P5DVI9_PARAD</name>
<protein>
    <submittedName>
        <fullName evidence="1">Uncharacterized protein</fullName>
    </submittedName>
</protein>
<organism evidence="1 2">
    <name type="scientific">Parasponia andersonii</name>
    <name type="common">Sponia andersonii</name>
    <dbReference type="NCBI Taxonomy" id="3476"/>
    <lineage>
        <taxon>Eukaryota</taxon>
        <taxon>Viridiplantae</taxon>
        <taxon>Streptophyta</taxon>
        <taxon>Embryophyta</taxon>
        <taxon>Tracheophyta</taxon>
        <taxon>Spermatophyta</taxon>
        <taxon>Magnoliopsida</taxon>
        <taxon>eudicotyledons</taxon>
        <taxon>Gunneridae</taxon>
        <taxon>Pentapetalae</taxon>
        <taxon>rosids</taxon>
        <taxon>fabids</taxon>
        <taxon>Rosales</taxon>
        <taxon>Cannabaceae</taxon>
        <taxon>Parasponia</taxon>
    </lineage>
</organism>
<dbReference type="AlphaFoldDB" id="A0A2P5DVI9"/>
<sequence length="158" mass="17240">MSIKTGLGRPDVAKKKCFINHHRNVFHNRGFLKHIGINHPLRDLSCDGDERHVIKDRISEATDQVSSTRVRSGDAHTREARGGGASIPLCRKNPALLVVWEDVANNVRARERLVDLQSCAARVGEDVGDALELEGLDEDVGTLSGLIGVEPRDEGGGF</sequence>
<reference evidence="2" key="1">
    <citation type="submission" date="2016-06" db="EMBL/GenBank/DDBJ databases">
        <title>Parallel loss of symbiosis genes in relatives of nitrogen-fixing non-legume Parasponia.</title>
        <authorList>
            <person name="Van Velzen R."/>
            <person name="Holmer R."/>
            <person name="Bu F."/>
            <person name="Rutten L."/>
            <person name="Van Zeijl A."/>
            <person name="Liu W."/>
            <person name="Santuari L."/>
            <person name="Cao Q."/>
            <person name="Sharma T."/>
            <person name="Shen D."/>
            <person name="Roswanjaya Y."/>
            <person name="Wardhani T."/>
            <person name="Kalhor M.S."/>
            <person name="Jansen J."/>
            <person name="Van den Hoogen J."/>
            <person name="Gungor B."/>
            <person name="Hartog M."/>
            <person name="Hontelez J."/>
            <person name="Verver J."/>
            <person name="Yang W.-C."/>
            <person name="Schijlen E."/>
            <person name="Repin R."/>
            <person name="Schilthuizen M."/>
            <person name="Schranz E."/>
            <person name="Heidstra R."/>
            <person name="Miyata K."/>
            <person name="Fedorova E."/>
            <person name="Kohlen W."/>
            <person name="Bisseling T."/>
            <person name="Smit S."/>
            <person name="Geurts R."/>
        </authorList>
    </citation>
    <scope>NUCLEOTIDE SEQUENCE [LARGE SCALE GENOMIC DNA]</scope>
    <source>
        <strain evidence="2">cv. WU1-14</strain>
    </source>
</reference>